<dbReference type="Proteomes" id="UP001215598">
    <property type="component" value="Unassembled WGS sequence"/>
</dbReference>
<dbReference type="EMBL" id="JARKIB010000041">
    <property type="protein sequence ID" value="KAJ7758686.1"/>
    <property type="molecule type" value="Genomic_DNA"/>
</dbReference>
<feature type="region of interest" description="Disordered" evidence="1">
    <location>
        <begin position="130"/>
        <end position="187"/>
    </location>
</feature>
<proteinExistence type="predicted"/>
<sequence>MGGKAYKWYDREILNAKKKIKWTLSKFFKALFDEMFPVDFRAKQRDLFDACEQGSRKVKDFMQNLQDLANTVGNIADADIVLAFWRRCDSYLRVEFTKLGFEAETISLDRLMEIAEREERVHFLIEEERKKAAKKSGDKEAGKKQQGKEKVPGSGSPEESKSGKASNDKKPKEQKNKEDRERKKRLR</sequence>
<comment type="caution">
    <text evidence="3">The sequence shown here is derived from an EMBL/GenBank/DDBJ whole genome shotgun (WGS) entry which is preliminary data.</text>
</comment>
<name>A0AAD7HLA3_9AGAR</name>
<dbReference type="EMBL" id="JARKIB010000405">
    <property type="protein sequence ID" value="KAJ7711095.1"/>
    <property type="molecule type" value="Genomic_DNA"/>
</dbReference>
<evidence type="ECO:0000313" key="4">
    <source>
        <dbReference type="EMBL" id="KAJ7758686.1"/>
    </source>
</evidence>
<dbReference type="EMBL" id="JARKIB010000218">
    <property type="protein sequence ID" value="KAJ7722623.1"/>
    <property type="molecule type" value="Genomic_DNA"/>
</dbReference>
<protein>
    <recommendedName>
        <fullName evidence="6">Retrotransposon gag domain-containing protein</fullName>
    </recommendedName>
</protein>
<evidence type="ECO:0000256" key="1">
    <source>
        <dbReference type="SAM" id="MobiDB-lite"/>
    </source>
</evidence>
<feature type="non-terminal residue" evidence="3">
    <location>
        <position position="187"/>
    </location>
</feature>
<evidence type="ECO:0008006" key="6">
    <source>
        <dbReference type="Google" id="ProtNLM"/>
    </source>
</evidence>
<organism evidence="3 5">
    <name type="scientific">Mycena metata</name>
    <dbReference type="NCBI Taxonomy" id="1033252"/>
    <lineage>
        <taxon>Eukaryota</taxon>
        <taxon>Fungi</taxon>
        <taxon>Dikarya</taxon>
        <taxon>Basidiomycota</taxon>
        <taxon>Agaricomycotina</taxon>
        <taxon>Agaricomycetes</taxon>
        <taxon>Agaricomycetidae</taxon>
        <taxon>Agaricales</taxon>
        <taxon>Marasmiineae</taxon>
        <taxon>Mycenaceae</taxon>
        <taxon>Mycena</taxon>
    </lineage>
</organism>
<evidence type="ECO:0000313" key="2">
    <source>
        <dbReference type="EMBL" id="KAJ7711095.1"/>
    </source>
</evidence>
<accession>A0AAD7HLA3</accession>
<keyword evidence="5" id="KW-1185">Reference proteome</keyword>
<evidence type="ECO:0000313" key="5">
    <source>
        <dbReference type="Proteomes" id="UP001215598"/>
    </source>
</evidence>
<feature type="compositionally biased region" description="Basic and acidic residues" evidence="1">
    <location>
        <begin position="130"/>
        <end position="151"/>
    </location>
</feature>
<dbReference type="AlphaFoldDB" id="A0AAD7HLA3"/>
<feature type="compositionally biased region" description="Basic and acidic residues" evidence="1">
    <location>
        <begin position="158"/>
        <end position="181"/>
    </location>
</feature>
<evidence type="ECO:0000313" key="3">
    <source>
        <dbReference type="EMBL" id="KAJ7722623.1"/>
    </source>
</evidence>
<gene>
    <name evidence="4" type="ORF">B0H16DRAFT_1416166</name>
    <name evidence="3" type="ORF">B0H16DRAFT_1431364</name>
    <name evidence="2" type="ORF">B0H16DRAFT_1437998</name>
</gene>
<reference evidence="3" key="1">
    <citation type="submission" date="2023-03" db="EMBL/GenBank/DDBJ databases">
        <title>Massive genome expansion in bonnet fungi (Mycena s.s.) driven by repeated elements and novel gene families across ecological guilds.</title>
        <authorList>
            <consortium name="Lawrence Berkeley National Laboratory"/>
            <person name="Harder C.B."/>
            <person name="Miyauchi S."/>
            <person name="Viragh M."/>
            <person name="Kuo A."/>
            <person name="Thoen E."/>
            <person name="Andreopoulos B."/>
            <person name="Lu D."/>
            <person name="Skrede I."/>
            <person name="Drula E."/>
            <person name="Henrissat B."/>
            <person name="Morin E."/>
            <person name="Kohler A."/>
            <person name="Barry K."/>
            <person name="LaButti K."/>
            <person name="Morin E."/>
            <person name="Salamov A."/>
            <person name="Lipzen A."/>
            <person name="Mereny Z."/>
            <person name="Hegedus B."/>
            <person name="Baldrian P."/>
            <person name="Stursova M."/>
            <person name="Weitz H."/>
            <person name="Taylor A."/>
            <person name="Grigoriev I.V."/>
            <person name="Nagy L.G."/>
            <person name="Martin F."/>
            <person name="Kauserud H."/>
        </authorList>
    </citation>
    <scope>NUCLEOTIDE SEQUENCE</scope>
    <source>
        <strain evidence="3">CBHHK182m</strain>
    </source>
</reference>